<name>A0ABX2CIA6_9BRAD</name>
<feature type="chain" id="PRO_5046011232" description="Ricin B lectin domain-containing protein" evidence="1">
    <location>
        <begin position="23"/>
        <end position="232"/>
    </location>
</feature>
<gene>
    <name evidence="2" type="ORF">HL667_19305</name>
</gene>
<evidence type="ECO:0000313" key="3">
    <source>
        <dbReference type="Proteomes" id="UP000886476"/>
    </source>
</evidence>
<dbReference type="Proteomes" id="UP000886476">
    <property type="component" value="Unassembled WGS sequence"/>
</dbReference>
<evidence type="ECO:0000313" key="2">
    <source>
        <dbReference type="EMBL" id="NPU67160.1"/>
    </source>
</evidence>
<protein>
    <recommendedName>
        <fullName evidence="4">Ricin B lectin domain-containing protein</fullName>
    </recommendedName>
</protein>
<accession>A0ABX2CIA6</accession>
<feature type="signal peptide" evidence="1">
    <location>
        <begin position="1"/>
        <end position="22"/>
    </location>
</feature>
<comment type="caution">
    <text evidence="2">The sequence shown here is derived from an EMBL/GenBank/DDBJ whole genome shotgun (WGS) entry which is preliminary data.</text>
</comment>
<organism evidence="2 3">
    <name type="scientific">Bradyrhizobium aeschynomenes</name>
    <dbReference type="NCBI Taxonomy" id="2734909"/>
    <lineage>
        <taxon>Bacteria</taxon>
        <taxon>Pseudomonadati</taxon>
        <taxon>Pseudomonadota</taxon>
        <taxon>Alphaproteobacteria</taxon>
        <taxon>Hyphomicrobiales</taxon>
        <taxon>Nitrobacteraceae</taxon>
        <taxon>Bradyrhizobium</taxon>
    </lineage>
</organism>
<reference evidence="2" key="1">
    <citation type="submission" date="2020-05" db="EMBL/GenBank/DDBJ databases">
        <title>Nod-independent and nitrogen-fixing Bradyrhizobium aeschynomene sp. nov. isolated from nodules of Aeschynomene indica.</title>
        <authorList>
            <person name="Zhang Z."/>
        </authorList>
    </citation>
    <scope>NUCLEOTIDE SEQUENCE</scope>
    <source>
        <strain evidence="2">83012</strain>
    </source>
</reference>
<evidence type="ECO:0008006" key="4">
    <source>
        <dbReference type="Google" id="ProtNLM"/>
    </source>
</evidence>
<dbReference type="EMBL" id="JABFDN010000006">
    <property type="protein sequence ID" value="NPU67160.1"/>
    <property type="molecule type" value="Genomic_DNA"/>
</dbReference>
<keyword evidence="3" id="KW-1185">Reference proteome</keyword>
<sequence>MSRTRGVAAASFLCLISGIAAGAERPAFSVVDHPSQDGRCSDDRGRGDLDRSETACLAQIPSVAQRNGSALKLTFRNGHTRVYRNQDAKCASGDAKGCVKFQLTGYFPDHDLILLECGRLDGVDWLLVRGDTGDEIGIVAPPHYSPEKRWLVSVASRQSRSGPADGIDVIPAKRDRNLKDWHHRTPEDGKWRYEFERWDNEDQIVLSAKPVGDTATPHLVAIHRRKNAWLFK</sequence>
<dbReference type="RefSeq" id="WP_172112264.1">
    <property type="nucleotide sequence ID" value="NZ_JABFDN010000006.1"/>
</dbReference>
<keyword evidence="1" id="KW-0732">Signal</keyword>
<proteinExistence type="predicted"/>
<evidence type="ECO:0000256" key="1">
    <source>
        <dbReference type="SAM" id="SignalP"/>
    </source>
</evidence>